<evidence type="ECO:0000313" key="1">
    <source>
        <dbReference type="EMBL" id="KIJ25873.1"/>
    </source>
</evidence>
<organism evidence="1 2">
    <name type="scientific">Sphaerobolus stellatus (strain SS14)</name>
    <dbReference type="NCBI Taxonomy" id="990650"/>
    <lineage>
        <taxon>Eukaryota</taxon>
        <taxon>Fungi</taxon>
        <taxon>Dikarya</taxon>
        <taxon>Basidiomycota</taxon>
        <taxon>Agaricomycotina</taxon>
        <taxon>Agaricomycetes</taxon>
        <taxon>Phallomycetidae</taxon>
        <taxon>Geastrales</taxon>
        <taxon>Sphaerobolaceae</taxon>
        <taxon>Sphaerobolus</taxon>
    </lineage>
</organism>
<dbReference type="AlphaFoldDB" id="A0A0C9T9Z5"/>
<dbReference type="Proteomes" id="UP000054279">
    <property type="component" value="Unassembled WGS sequence"/>
</dbReference>
<sequence length="112" mass="12764">MSFNLANVGPHSSEFVPSTLNASSITQLAKERKREFESCNRMVTEAHAKLQDLLLMQKDLEADYFNAATLLAPIRRLPDEMLGRIMLFAFPNVFEWNEHHQYKIGPGKGDVQ</sequence>
<keyword evidence="2" id="KW-1185">Reference proteome</keyword>
<reference evidence="1 2" key="1">
    <citation type="submission" date="2014-06" db="EMBL/GenBank/DDBJ databases">
        <title>Evolutionary Origins and Diversification of the Mycorrhizal Mutualists.</title>
        <authorList>
            <consortium name="DOE Joint Genome Institute"/>
            <consortium name="Mycorrhizal Genomics Consortium"/>
            <person name="Kohler A."/>
            <person name="Kuo A."/>
            <person name="Nagy L.G."/>
            <person name="Floudas D."/>
            <person name="Copeland A."/>
            <person name="Barry K.W."/>
            <person name="Cichocki N."/>
            <person name="Veneault-Fourrey C."/>
            <person name="LaButti K."/>
            <person name="Lindquist E.A."/>
            <person name="Lipzen A."/>
            <person name="Lundell T."/>
            <person name="Morin E."/>
            <person name="Murat C."/>
            <person name="Riley R."/>
            <person name="Ohm R."/>
            <person name="Sun H."/>
            <person name="Tunlid A."/>
            <person name="Henrissat B."/>
            <person name="Grigoriev I.V."/>
            <person name="Hibbett D.S."/>
            <person name="Martin F."/>
        </authorList>
    </citation>
    <scope>NUCLEOTIDE SEQUENCE [LARGE SCALE GENOMIC DNA]</scope>
    <source>
        <strain evidence="1 2">SS14</strain>
    </source>
</reference>
<gene>
    <name evidence="1" type="ORF">M422DRAFT_273105</name>
</gene>
<name>A0A0C9T9Z5_SPHS4</name>
<dbReference type="HOGENOM" id="CLU_2151872_0_0_1"/>
<feature type="non-terminal residue" evidence="1">
    <location>
        <position position="112"/>
    </location>
</feature>
<accession>A0A0C9T9Z5</accession>
<dbReference type="OrthoDB" id="3269400at2759"/>
<protein>
    <submittedName>
        <fullName evidence="1">Uncharacterized protein</fullName>
    </submittedName>
</protein>
<dbReference type="EMBL" id="KN837394">
    <property type="protein sequence ID" value="KIJ25873.1"/>
    <property type="molecule type" value="Genomic_DNA"/>
</dbReference>
<evidence type="ECO:0000313" key="2">
    <source>
        <dbReference type="Proteomes" id="UP000054279"/>
    </source>
</evidence>
<proteinExistence type="predicted"/>